<dbReference type="PRINTS" id="PR00344">
    <property type="entry name" value="BCTRLSENSOR"/>
</dbReference>
<evidence type="ECO:0000256" key="7">
    <source>
        <dbReference type="ARBA" id="ARBA00022741"/>
    </source>
</evidence>
<comment type="catalytic activity">
    <reaction evidence="1">
        <text>ATP + protein L-histidine = ADP + protein N-phospho-L-histidine.</text>
        <dbReference type="EC" id="2.7.13.3"/>
    </reaction>
</comment>
<dbReference type="SUPFAM" id="SSF47384">
    <property type="entry name" value="Homodimeric domain of signal transducing histidine kinase"/>
    <property type="match status" value="1"/>
</dbReference>
<comment type="subcellular location">
    <subcellularLocation>
        <location evidence="2">Membrane</location>
        <topology evidence="2">Multi-pass membrane protein</topology>
    </subcellularLocation>
</comment>
<keyword evidence="11" id="KW-0902">Two-component regulatory system</keyword>
<feature type="domain" description="Histidine kinase" evidence="13">
    <location>
        <begin position="248"/>
        <end position="460"/>
    </location>
</feature>
<evidence type="ECO:0000256" key="11">
    <source>
        <dbReference type="ARBA" id="ARBA00023012"/>
    </source>
</evidence>
<evidence type="ECO:0000256" key="12">
    <source>
        <dbReference type="ARBA" id="ARBA00023136"/>
    </source>
</evidence>
<dbReference type="Proteomes" id="UP001162881">
    <property type="component" value="Unassembled WGS sequence"/>
</dbReference>
<dbReference type="GO" id="GO:0016301">
    <property type="term" value="F:kinase activity"/>
    <property type="evidence" value="ECO:0007669"/>
    <property type="project" value="UniProtKB-KW"/>
</dbReference>
<evidence type="ECO:0000256" key="1">
    <source>
        <dbReference type="ARBA" id="ARBA00000085"/>
    </source>
</evidence>
<accession>A0ABT0BEK4</accession>
<dbReference type="PANTHER" id="PTHR45436:SF14">
    <property type="entry name" value="SENSOR PROTEIN QSEC"/>
    <property type="match status" value="1"/>
</dbReference>
<evidence type="ECO:0000256" key="3">
    <source>
        <dbReference type="ARBA" id="ARBA00012438"/>
    </source>
</evidence>
<reference evidence="14" key="1">
    <citation type="submission" date="2022-03" db="EMBL/GenBank/DDBJ databases">
        <title>Identification of a novel bacterium isolated from mangrove sediments.</title>
        <authorList>
            <person name="Pan X."/>
        </authorList>
    </citation>
    <scope>NUCLEOTIDE SEQUENCE</scope>
    <source>
        <strain evidence="14">B1949</strain>
    </source>
</reference>
<dbReference type="InterPro" id="IPR003594">
    <property type="entry name" value="HATPase_dom"/>
</dbReference>
<dbReference type="InterPro" id="IPR005467">
    <property type="entry name" value="His_kinase_dom"/>
</dbReference>
<evidence type="ECO:0000256" key="10">
    <source>
        <dbReference type="ARBA" id="ARBA00022989"/>
    </source>
</evidence>
<dbReference type="PANTHER" id="PTHR45436">
    <property type="entry name" value="SENSOR HISTIDINE KINASE YKOH"/>
    <property type="match status" value="1"/>
</dbReference>
<dbReference type="EMBL" id="JALHLF010000039">
    <property type="protein sequence ID" value="MCJ2183273.1"/>
    <property type="molecule type" value="Genomic_DNA"/>
</dbReference>
<dbReference type="InterPro" id="IPR036097">
    <property type="entry name" value="HisK_dim/P_sf"/>
</dbReference>
<dbReference type="Pfam" id="PF00512">
    <property type="entry name" value="HisKA"/>
    <property type="match status" value="1"/>
</dbReference>
<dbReference type="PROSITE" id="PS50109">
    <property type="entry name" value="HIS_KIN"/>
    <property type="match status" value="1"/>
</dbReference>
<dbReference type="SMART" id="SM00387">
    <property type="entry name" value="HATPase_c"/>
    <property type="match status" value="1"/>
</dbReference>
<evidence type="ECO:0000313" key="14">
    <source>
        <dbReference type="EMBL" id="MCJ2183273.1"/>
    </source>
</evidence>
<keyword evidence="15" id="KW-1185">Reference proteome</keyword>
<evidence type="ECO:0000256" key="9">
    <source>
        <dbReference type="ARBA" id="ARBA00022840"/>
    </source>
</evidence>
<keyword evidence="8 14" id="KW-0418">Kinase</keyword>
<evidence type="ECO:0000313" key="15">
    <source>
        <dbReference type="Proteomes" id="UP001162881"/>
    </source>
</evidence>
<evidence type="ECO:0000256" key="4">
    <source>
        <dbReference type="ARBA" id="ARBA00022553"/>
    </source>
</evidence>
<dbReference type="RefSeq" id="WP_244020901.1">
    <property type="nucleotide sequence ID" value="NZ_JALHLF010000039.1"/>
</dbReference>
<organism evidence="14 15">
    <name type="scientific">Novosphingobium organovorum</name>
    <dbReference type="NCBI Taxonomy" id="2930092"/>
    <lineage>
        <taxon>Bacteria</taxon>
        <taxon>Pseudomonadati</taxon>
        <taxon>Pseudomonadota</taxon>
        <taxon>Alphaproteobacteria</taxon>
        <taxon>Sphingomonadales</taxon>
        <taxon>Sphingomonadaceae</taxon>
        <taxon>Novosphingobium</taxon>
    </lineage>
</organism>
<keyword evidence="7" id="KW-0547">Nucleotide-binding</keyword>
<proteinExistence type="predicted"/>
<keyword evidence="6" id="KW-0812">Transmembrane</keyword>
<dbReference type="InterPro" id="IPR036890">
    <property type="entry name" value="HATPase_C_sf"/>
</dbReference>
<evidence type="ECO:0000256" key="5">
    <source>
        <dbReference type="ARBA" id="ARBA00022679"/>
    </source>
</evidence>
<dbReference type="CDD" id="cd00075">
    <property type="entry name" value="HATPase"/>
    <property type="match status" value="1"/>
</dbReference>
<sequence length="461" mass="50230">MSKTALSTKLFRRLLLLLALSGLGMGAILITVADRAIDQASDAQLINASHLLYMMMQDELAAGVLIDQGRDNPQHTASLLSSEDRNAFRASYDWCMFAVFWENRPIARSSWGPAIERVPRALGLHTFSDGEVQWRSYGLVGRDPRLRIVVAERTSIRSISLAPALHKLIVPMVLLVGSGVVVLWCTLRTSLYIVERLAQSINARSLADLTPLDAQEWSRDLNPLITALNKLFARLDQAYEREQAFTDDVAHELRTPLATIRTQAQLIGRTLPKGHENDMGVLIGAVDRANALIDGMLTLARLDATKVARRSIDVHAVVADVVAEVMLDLPADAFEFTVSPEHVVRWPCDGALLRIALAALIDNAVHHARDGQSVDIAIVRTAERLDITIGDRGPGIPAQERERLLRRFERGPASSRSGRGSGLGLSIASKALGLAGGTIHLADRPDGQGLLVVLRLPAPGD</sequence>
<gene>
    <name evidence="14" type="ORF">MTR62_11305</name>
</gene>
<keyword evidence="10" id="KW-1133">Transmembrane helix</keyword>
<dbReference type="Gene3D" id="3.30.565.10">
    <property type="entry name" value="Histidine kinase-like ATPase, C-terminal domain"/>
    <property type="match status" value="1"/>
</dbReference>
<dbReference type="EC" id="2.7.13.3" evidence="3"/>
<dbReference type="SUPFAM" id="SSF55874">
    <property type="entry name" value="ATPase domain of HSP90 chaperone/DNA topoisomerase II/histidine kinase"/>
    <property type="match status" value="1"/>
</dbReference>
<dbReference type="CDD" id="cd00082">
    <property type="entry name" value="HisKA"/>
    <property type="match status" value="1"/>
</dbReference>
<keyword evidence="12" id="KW-0472">Membrane</keyword>
<evidence type="ECO:0000259" key="13">
    <source>
        <dbReference type="PROSITE" id="PS50109"/>
    </source>
</evidence>
<keyword evidence="5" id="KW-0808">Transferase</keyword>
<dbReference type="InterPro" id="IPR003661">
    <property type="entry name" value="HisK_dim/P_dom"/>
</dbReference>
<evidence type="ECO:0000256" key="8">
    <source>
        <dbReference type="ARBA" id="ARBA00022777"/>
    </source>
</evidence>
<evidence type="ECO:0000256" key="6">
    <source>
        <dbReference type="ARBA" id="ARBA00022692"/>
    </source>
</evidence>
<dbReference type="Pfam" id="PF02518">
    <property type="entry name" value="HATPase_c"/>
    <property type="match status" value="1"/>
</dbReference>
<name>A0ABT0BEK4_9SPHN</name>
<dbReference type="InterPro" id="IPR004358">
    <property type="entry name" value="Sig_transdc_His_kin-like_C"/>
</dbReference>
<dbReference type="Gene3D" id="1.10.287.130">
    <property type="match status" value="1"/>
</dbReference>
<dbReference type="SMART" id="SM00388">
    <property type="entry name" value="HisKA"/>
    <property type="match status" value="1"/>
</dbReference>
<keyword evidence="9" id="KW-0067">ATP-binding</keyword>
<dbReference type="InterPro" id="IPR050428">
    <property type="entry name" value="TCS_sensor_his_kinase"/>
</dbReference>
<comment type="caution">
    <text evidence="14">The sequence shown here is derived from an EMBL/GenBank/DDBJ whole genome shotgun (WGS) entry which is preliminary data.</text>
</comment>
<evidence type="ECO:0000256" key="2">
    <source>
        <dbReference type="ARBA" id="ARBA00004141"/>
    </source>
</evidence>
<keyword evidence="4" id="KW-0597">Phosphoprotein</keyword>
<protein>
    <recommendedName>
        <fullName evidence="3">histidine kinase</fullName>
        <ecNumber evidence="3">2.7.13.3</ecNumber>
    </recommendedName>
</protein>